<dbReference type="Proteomes" id="UP000588186">
    <property type="component" value="Unassembled WGS sequence"/>
</dbReference>
<dbReference type="PANTHER" id="PTHR37296:SF1">
    <property type="entry name" value="CONSERVED VIRULENCE FACTOR B"/>
    <property type="match status" value="1"/>
</dbReference>
<dbReference type="InterPro" id="IPR048587">
    <property type="entry name" value="CvfB_S1_3rd"/>
</dbReference>
<dbReference type="AlphaFoldDB" id="A0A6V7RCJ3"/>
<dbReference type="EMBL" id="CAJEWB010000010">
    <property type="protein sequence ID" value="CAD2075451.1"/>
    <property type="molecule type" value="Genomic_DNA"/>
</dbReference>
<gene>
    <name evidence="5" type="primary">cvfB</name>
    <name evidence="5" type="ORF">JEOPIN946_01017</name>
</gene>
<dbReference type="Pfam" id="PF17783">
    <property type="entry name" value="WHD_CvfB"/>
    <property type="match status" value="1"/>
</dbReference>
<feature type="domain" description="Conserved virulence factor B third S1" evidence="4">
    <location>
        <begin position="146"/>
        <end position="215"/>
    </location>
</feature>
<organism evidence="5 6">
    <name type="scientific">Phocicoccus pinnipedialis</name>
    <dbReference type="NCBI Taxonomy" id="110845"/>
    <lineage>
        <taxon>Bacteria</taxon>
        <taxon>Bacillati</taxon>
        <taxon>Bacillota</taxon>
        <taxon>Bacilli</taxon>
        <taxon>Bacillales</taxon>
        <taxon>Salinicoccaceae</taxon>
        <taxon>Phocicoccus</taxon>
    </lineage>
</organism>
<feature type="domain" description="Conserved virulence factor B-like winged helix" evidence="2">
    <location>
        <begin position="229"/>
        <end position="285"/>
    </location>
</feature>
<dbReference type="InterPro" id="IPR040764">
    <property type="entry name" value="CvfB_WH"/>
</dbReference>
<dbReference type="Pfam" id="PF21191">
    <property type="entry name" value="CvfB_1st"/>
    <property type="match status" value="1"/>
</dbReference>
<protein>
    <submittedName>
        <fullName evidence="5">Conserved virulence factor B</fullName>
    </submittedName>
</protein>
<dbReference type="PIRSF" id="PIRSF012524">
    <property type="entry name" value="YitL_S1"/>
    <property type="match status" value="1"/>
</dbReference>
<name>A0A6V7RCJ3_9BACL</name>
<dbReference type="RefSeq" id="WP_186077447.1">
    <property type="nucleotide sequence ID" value="NZ_CAJEWB010000010.1"/>
</dbReference>
<dbReference type="PANTHER" id="PTHR37296">
    <property type="entry name" value="CONSERVED VIRULENCE FACTOR B"/>
    <property type="match status" value="1"/>
</dbReference>
<dbReference type="Gene3D" id="2.40.50.140">
    <property type="entry name" value="Nucleic acid-binding proteins"/>
    <property type="match status" value="2"/>
</dbReference>
<evidence type="ECO:0000259" key="2">
    <source>
        <dbReference type="Pfam" id="PF17783"/>
    </source>
</evidence>
<evidence type="ECO:0000259" key="4">
    <source>
        <dbReference type="Pfam" id="PF21543"/>
    </source>
</evidence>
<dbReference type="InterPro" id="IPR036388">
    <property type="entry name" value="WH-like_DNA-bd_sf"/>
</dbReference>
<accession>A0A6V7RCJ3</accession>
<reference evidence="5 6" key="1">
    <citation type="submission" date="2020-07" db="EMBL/GenBank/DDBJ databases">
        <authorList>
            <person name="Criscuolo A."/>
        </authorList>
    </citation>
    <scope>NUCLEOTIDE SEQUENCE [LARGE SCALE GENOMIC DNA]</scope>
    <source>
        <strain evidence="5">CIP107946</strain>
    </source>
</reference>
<sequence length="297" mass="33921">MNNISGSTQFLILKEMEGSTYIFQTDDGDTIRMNRSVADDEYKVGTEIPAFIYPNVRGELFATPMIPPINRDKFGFATVSDVNRDGAYIDIGAPREFLIPWIDLPKLKSVWPKVGDKVYATLRAESDNQLFGKLVSETEVESFTEKIDEETFKKIRNTWLIGRPYRLLKVGTFLITEEGYKVFVHESERTEEPRLGQEIKFRVIGFNDKGEINGSFIEKAYKKRGDDADDIYEYLLLNGGTMTFNDKSAADDIRETFNMSKASFKRALGGLMKKELVTQDKNGTYIIEKKDKESTEN</sequence>
<evidence type="ECO:0000313" key="6">
    <source>
        <dbReference type="Proteomes" id="UP000588186"/>
    </source>
</evidence>
<proteinExistence type="inferred from homology"/>
<evidence type="ECO:0000313" key="5">
    <source>
        <dbReference type="EMBL" id="CAD2075451.1"/>
    </source>
</evidence>
<evidence type="ECO:0000259" key="3">
    <source>
        <dbReference type="Pfam" id="PF21191"/>
    </source>
</evidence>
<dbReference type="InterPro" id="IPR012340">
    <property type="entry name" value="NA-bd_OB-fold"/>
</dbReference>
<comment type="caution">
    <text evidence="5">The sequence shown here is derived from an EMBL/GenBank/DDBJ whole genome shotgun (WGS) entry which is preliminary data.</text>
</comment>
<evidence type="ECO:0000256" key="1">
    <source>
        <dbReference type="PIRNR" id="PIRNR012524"/>
    </source>
</evidence>
<comment type="similarity">
    <text evidence="1">Belongs to the CvfB family.</text>
</comment>
<dbReference type="Pfam" id="PF21543">
    <property type="entry name" value="CvfB_2nd"/>
    <property type="match status" value="1"/>
</dbReference>
<feature type="domain" description="Conserved virulence factor B second S1" evidence="3">
    <location>
        <begin position="74"/>
        <end position="133"/>
    </location>
</feature>
<dbReference type="InterPro" id="IPR048588">
    <property type="entry name" value="CvfB_S1_2nd"/>
</dbReference>
<dbReference type="InterPro" id="IPR014464">
    <property type="entry name" value="CvfB_fam"/>
</dbReference>
<dbReference type="Gene3D" id="1.10.10.10">
    <property type="entry name" value="Winged helix-like DNA-binding domain superfamily/Winged helix DNA-binding domain"/>
    <property type="match status" value="1"/>
</dbReference>
<keyword evidence="6" id="KW-1185">Reference proteome</keyword>